<name>A0A7K3LVI4_9ACTN</name>
<gene>
    <name evidence="2" type="ORF">GYA93_22510</name>
</gene>
<dbReference type="EMBL" id="JAADZU010000112">
    <property type="protein sequence ID" value="NDK92308.1"/>
    <property type="molecule type" value="Genomic_DNA"/>
</dbReference>
<dbReference type="Proteomes" id="UP000466307">
    <property type="component" value="Unassembled WGS sequence"/>
</dbReference>
<protein>
    <submittedName>
        <fullName evidence="2">AAA family ATPase</fullName>
    </submittedName>
</protein>
<feature type="compositionally biased region" description="Polar residues" evidence="1">
    <location>
        <begin position="1"/>
        <end position="13"/>
    </location>
</feature>
<keyword evidence="3" id="KW-1185">Reference proteome</keyword>
<feature type="compositionally biased region" description="Polar residues" evidence="1">
    <location>
        <begin position="26"/>
        <end position="37"/>
    </location>
</feature>
<dbReference type="AlphaFoldDB" id="A0A7K3LVI4"/>
<organism evidence="2 3">
    <name type="scientific">Gordonia desulfuricans</name>
    <dbReference type="NCBI Taxonomy" id="89051"/>
    <lineage>
        <taxon>Bacteria</taxon>
        <taxon>Bacillati</taxon>
        <taxon>Actinomycetota</taxon>
        <taxon>Actinomycetes</taxon>
        <taxon>Mycobacteriales</taxon>
        <taxon>Gordoniaceae</taxon>
        <taxon>Gordonia</taxon>
    </lineage>
</organism>
<evidence type="ECO:0000313" key="3">
    <source>
        <dbReference type="Proteomes" id="UP000466307"/>
    </source>
</evidence>
<reference evidence="2 3" key="1">
    <citation type="submission" date="2020-01" db="EMBL/GenBank/DDBJ databases">
        <title>Investigation of new actinobacteria for the biodesulphurisation of diesel fuel.</title>
        <authorList>
            <person name="Athi Narayanan S.M."/>
        </authorList>
    </citation>
    <scope>NUCLEOTIDE SEQUENCE [LARGE SCALE GENOMIC DNA]</scope>
    <source>
        <strain evidence="2 3">213E</strain>
    </source>
</reference>
<dbReference type="Pfam" id="PF13481">
    <property type="entry name" value="AAA_25"/>
    <property type="match status" value="1"/>
</dbReference>
<feature type="region of interest" description="Disordered" evidence="1">
    <location>
        <begin position="1"/>
        <end position="51"/>
    </location>
</feature>
<proteinExistence type="predicted"/>
<comment type="caution">
    <text evidence="2">The sequence shown here is derived from an EMBL/GenBank/DDBJ whole genome shotgun (WGS) entry which is preliminary data.</text>
</comment>
<evidence type="ECO:0000256" key="1">
    <source>
        <dbReference type="SAM" id="MobiDB-lite"/>
    </source>
</evidence>
<dbReference type="SUPFAM" id="SSF52540">
    <property type="entry name" value="P-loop containing nucleoside triphosphate hydrolases"/>
    <property type="match status" value="1"/>
</dbReference>
<evidence type="ECO:0000313" key="2">
    <source>
        <dbReference type="EMBL" id="NDK92308.1"/>
    </source>
</evidence>
<accession>A0A7K3LVI4</accession>
<dbReference type="Gene3D" id="3.40.50.300">
    <property type="entry name" value="P-loop containing nucleotide triphosphate hydrolases"/>
    <property type="match status" value="1"/>
</dbReference>
<dbReference type="InterPro" id="IPR027417">
    <property type="entry name" value="P-loop_NTPase"/>
</dbReference>
<dbReference type="RefSeq" id="WP_162128903.1">
    <property type="nucleotide sequence ID" value="NZ_JAADZU010000112.1"/>
</dbReference>
<sequence>MSRNESTVGTLSDGTPDLLDEMVRQTVATDHSANSKASKPRVTAHGSTTKHDDPVVWVNLTRRDATPFDSVPDRKIVNRSGANPLGIEWSRYAGHEIHVVVASDDLTGGLSGPLDQPLTDPEVLDELAREATVSGGADPDDRNPDMHLHIVDPTGPPLGAYPITPLEPLVDRDRKKLFTGRTVAEARERAALVRRRTSADASDRFEAEKLAATGGTVVALSDADEVTSRPVKALIAGHLVSGTSAMFTAPNNTGKTAVATDMGLCISTGTPWGSDYTTRGRVAYLVGEGGGDAFRVRVDAWLNHHGKTWDDIRGWFKVVDPSPHFQSPAWDALTTALARFDPDLIIIDTLTAHQSSTDENATSAATATQAKLQRIRQLTGAATLILHHPGRQGAQGRGSGTWEDSAESVFRLSAKGNRLHLTTAKQRSFPRAAPRELRLAEVAVDHAVYPTAPVVVHEEPEVQDSTVTELHEQRAAKREADAAEEASAKLEAARSVVVAIVTDSGPVSQKRLEDLAKAAGLAPRRAVRDAYASLVDDGTFTETNGDRGAILYRLASPS</sequence>